<organism evidence="1 2">
    <name type="scientific">Myxococcus llanfairpwllgwyngyllgogerychwyrndrobwllllantysiliogogogochensis</name>
    <dbReference type="NCBI Taxonomy" id="2590453"/>
    <lineage>
        <taxon>Bacteria</taxon>
        <taxon>Pseudomonadati</taxon>
        <taxon>Myxococcota</taxon>
        <taxon>Myxococcia</taxon>
        <taxon>Myxococcales</taxon>
        <taxon>Cystobacterineae</taxon>
        <taxon>Myxococcaceae</taxon>
        <taxon>Myxococcus</taxon>
    </lineage>
</organism>
<dbReference type="RefSeq" id="WP_141648051.1">
    <property type="nucleotide sequence ID" value="NZ_VIFM01000275.1"/>
</dbReference>
<keyword evidence="2" id="KW-1185">Reference proteome</keyword>
<dbReference type="Proteomes" id="UP000315369">
    <property type="component" value="Unassembled WGS sequence"/>
</dbReference>
<protein>
    <submittedName>
        <fullName evidence="1">Uncharacterized protein</fullName>
    </submittedName>
</protein>
<evidence type="ECO:0000313" key="2">
    <source>
        <dbReference type="Proteomes" id="UP000315369"/>
    </source>
</evidence>
<sequence>MALTREQEVVAVDLMARVRSLLVRCEREAATVETARDYLPSEGWGIPGLELLEVVRDLLGNDTQAQVVGAMREVADRVPRWIGPDGAKYKWLVRGTRDDGTPYPFGLWLDEGNAIASTLATALHEVHEASTWTVIERTVDATEEELAAAGRAVVDTVASIPEAVTGPWSWQTKLLLGGVGVVALLGAAGAASMLWQANRASPVGLALRGAGLAVRVGARPLNNAATSVGRKLAARIKQAERQHLVARPKTKGRKT</sequence>
<dbReference type="EMBL" id="VIFM01000275">
    <property type="protein sequence ID" value="TQF10171.1"/>
    <property type="molecule type" value="Genomic_DNA"/>
</dbReference>
<gene>
    <name evidence="1" type="ORF">FJV41_40900</name>
</gene>
<accession>A0A540WMC5</accession>
<dbReference type="OrthoDB" id="9848770at2"/>
<name>A0A540WMC5_9BACT</name>
<reference evidence="1 2" key="1">
    <citation type="submission" date="2019-06" db="EMBL/GenBank/DDBJ databases">
        <authorList>
            <person name="Livingstone P."/>
            <person name="Whitworth D."/>
        </authorList>
    </citation>
    <scope>NUCLEOTIDE SEQUENCE [LARGE SCALE GENOMIC DNA]</scope>
    <source>
        <strain evidence="1 2">AM401</strain>
    </source>
</reference>
<comment type="caution">
    <text evidence="1">The sequence shown here is derived from an EMBL/GenBank/DDBJ whole genome shotgun (WGS) entry which is preliminary data.</text>
</comment>
<dbReference type="AlphaFoldDB" id="A0A540WMC5"/>
<proteinExistence type="predicted"/>
<evidence type="ECO:0000313" key="1">
    <source>
        <dbReference type="EMBL" id="TQF10171.1"/>
    </source>
</evidence>